<proteinExistence type="inferred from homology"/>
<dbReference type="Gene3D" id="3.40.50.1820">
    <property type="entry name" value="alpha/beta hydrolase"/>
    <property type="match status" value="1"/>
</dbReference>
<dbReference type="InterPro" id="IPR002470">
    <property type="entry name" value="Peptidase_S9A"/>
</dbReference>
<dbReference type="Pfam" id="PF02897">
    <property type="entry name" value="Peptidase_S9_N"/>
    <property type="match status" value="1"/>
</dbReference>
<accession>A0AAC8Q5P0</accession>
<protein>
    <recommendedName>
        <fullName evidence="3">prolyl oligopeptidase</fullName>
        <ecNumber evidence="3">3.4.21.26</ecNumber>
    </recommendedName>
</protein>
<dbReference type="InterPro" id="IPR023302">
    <property type="entry name" value="Pept_S9A_N"/>
</dbReference>
<dbReference type="AlphaFoldDB" id="A0AAC8Q5P0"/>
<feature type="compositionally biased region" description="Low complexity" evidence="7">
    <location>
        <begin position="27"/>
        <end position="59"/>
    </location>
</feature>
<gene>
    <name evidence="11" type="ORF">AA314_03107</name>
    <name evidence="12" type="ORF">ATI61_103189</name>
</gene>
<feature type="signal peptide" evidence="8">
    <location>
        <begin position="1"/>
        <end position="21"/>
    </location>
</feature>
<comment type="catalytic activity">
    <reaction evidence="1">
        <text>Hydrolysis of Pro-|-Xaa &gt;&gt; Ala-|-Xaa in oligopeptides.</text>
        <dbReference type="EC" id="3.4.21.26"/>
    </reaction>
</comment>
<dbReference type="EMBL" id="CP011509">
    <property type="protein sequence ID" value="AKJ01481.1"/>
    <property type="molecule type" value="Genomic_DNA"/>
</dbReference>
<dbReference type="InterPro" id="IPR051167">
    <property type="entry name" value="Prolyl_oligopep/macrocyclase"/>
</dbReference>
<evidence type="ECO:0000256" key="4">
    <source>
        <dbReference type="ARBA" id="ARBA00022670"/>
    </source>
</evidence>
<dbReference type="PRINTS" id="PR00862">
    <property type="entry name" value="PROLIGOPTASE"/>
</dbReference>
<evidence type="ECO:0000313" key="14">
    <source>
        <dbReference type="Proteomes" id="UP000256345"/>
    </source>
</evidence>
<dbReference type="EMBL" id="QUMU01000003">
    <property type="protein sequence ID" value="REG34296.1"/>
    <property type="molecule type" value="Genomic_DNA"/>
</dbReference>
<dbReference type="PANTHER" id="PTHR42881:SF2">
    <property type="entry name" value="PROLYL ENDOPEPTIDASE"/>
    <property type="match status" value="1"/>
</dbReference>
<feature type="domain" description="Peptidase S9 prolyl oligopeptidase catalytic" evidence="9">
    <location>
        <begin position="520"/>
        <end position="733"/>
    </location>
</feature>
<dbReference type="RefSeq" id="WP_075335924.1">
    <property type="nucleotide sequence ID" value="NZ_CP011509.1"/>
</dbReference>
<feature type="region of interest" description="Disordered" evidence="7">
    <location>
        <begin position="26"/>
        <end position="68"/>
    </location>
</feature>
<dbReference type="InterPro" id="IPR001375">
    <property type="entry name" value="Peptidase_S9_cat"/>
</dbReference>
<reference evidence="11 13" key="1">
    <citation type="submission" date="2015-05" db="EMBL/GenBank/DDBJ databases">
        <title>Genome assembly of Archangium gephyra DSM 2261.</title>
        <authorList>
            <person name="Sharma G."/>
            <person name="Subramanian S."/>
        </authorList>
    </citation>
    <scope>NUCLEOTIDE SEQUENCE [LARGE SCALE GENOMIC DNA]</scope>
    <source>
        <strain evidence="11 13">DSM 2261</strain>
    </source>
</reference>
<dbReference type="Gene3D" id="2.130.10.120">
    <property type="entry name" value="Prolyl oligopeptidase, N-terminal domain"/>
    <property type="match status" value="1"/>
</dbReference>
<organism evidence="11 13">
    <name type="scientific">Archangium gephyra</name>
    <dbReference type="NCBI Taxonomy" id="48"/>
    <lineage>
        <taxon>Bacteria</taxon>
        <taxon>Pseudomonadati</taxon>
        <taxon>Myxococcota</taxon>
        <taxon>Myxococcia</taxon>
        <taxon>Myxococcales</taxon>
        <taxon>Cystobacterineae</taxon>
        <taxon>Archangiaceae</taxon>
        <taxon>Archangium</taxon>
    </lineage>
</organism>
<dbReference type="SUPFAM" id="SSF50993">
    <property type="entry name" value="Peptidase/esterase 'gauge' domain"/>
    <property type="match status" value="1"/>
</dbReference>
<evidence type="ECO:0000313" key="11">
    <source>
        <dbReference type="EMBL" id="AKJ01481.1"/>
    </source>
</evidence>
<evidence type="ECO:0000256" key="1">
    <source>
        <dbReference type="ARBA" id="ARBA00001070"/>
    </source>
</evidence>
<keyword evidence="5" id="KW-0378">Hydrolase</keyword>
<dbReference type="KEGG" id="age:AA314_03107"/>
<keyword evidence="6" id="KW-0720">Serine protease</keyword>
<comment type="similarity">
    <text evidence="2">Belongs to the peptidase S9A family.</text>
</comment>
<dbReference type="InterPro" id="IPR029058">
    <property type="entry name" value="AB_hydrolase_fold"/>
</dbReference>
<evidence type="ECO:0000256" key="8">
    <source>
        <dbReference type="SAM" id="SignalP"/>
    </source>
</evidence>
<dbReference type="Proteomes" id="UP000035579">
    <property type="component" value="Chromosome"/>
</dbReference>
<keyword evidence="14" id="KW-1185">Reference proteome</keyword>
<dbReference type="FunFam" id="2.130.10.120:FF:000001">
    <property type="entry name" value="Prolyl endopeptidase"/>
    <property type="match status" value="1"/>
</dbReference>
<evidence type="ECO:0000256" key="3">
    <source>
        <dbReference type="ARBA" id="ARBA00011897"/>
    </source>
</evidence>
<feature type="chain" id="PRO_5042124848" description="prolyl oligopeptidase" evidence="8">
    <location>
        <begin position="22"/>
        <end position="746"/>
    </location>
</feature>
<evidence type="ECO:0000259" key="10">
    <source>
        <dbReference type="Pfam" id="PF02897"/>
    </source>
</evidence>
<dbReference type="SUPFAM" id="SSF53474">
    <property type="entry name" value="alpha/beta-Hydrolases"/>
    <property type="match status" value="1"/>
</dbReference>
<dbReference type="Pfam" id="PF00326">
    <property type="entry name" value="Peptidase_S9"/>
    <property type="match status" value="1"/>
</dbReference>
<evidence type="ECO:0000259" key="9">
    <source>
        <dbReference type="Pfam" id="PF00326"/>
    </source>
</evidence>
<evidence type="ECO:0000256" key="2">
    <source>
        <dbReference type="ARBA" id="ARBA00005228"/>
    </source>
</evidence>
<evidence type="ECO:0000256" key="7">
    <source>
        <dbReference type="SAM" id="MobiDB-lite"/>
    </source>
</evidence>
<keyword evidence="8" id="KW-0732">Signal</keyword>
<dbReference type="GO" id="GO:0006508">
    <property type="term" value="P:proteolysis"/>
    <property type="evidence" value="ECO:0007669"/>
    <property type="project" value="UniProtKB-KW"/>
</dbReference>
<evidence type="ECO:0000256" key="6">
    <source>
        <dbReference type="ARBA" id="ARBA00022825"/>
    </source>
</evidence>
<evidence type="ECO:0000313" key="13">
    <source>
        <dbReference type="Proteomes" id="UP000035579"/>
    </source>
</evidence>
<keyword evidence="4" id="KW-0645">Protease</keyword>
<dbReference type="FunFam" id="3.40.50.1820:FF:000005">
    <property type="entry name" value="Prolyl endopeptidase"/>
    <property type="match status" value="1"/>
</dbReference>
<dbReference type="GO" id="GO:0070012">
    <property type="term" value="F:oligopeptidase activity"/>
    <property type="evidence" value="ECO:0007669"/>
    <property type="project" value="TreeGrafter"/>
</dbReference>
<dbReference type="EC" id="3.4.21.26" evidence="3"/>
<dbReference type="GO" id="GO:0004252">
    <property type="term" value="F:serine-type endopeptidase activity"/>
    <property type="evidence" value="ECO:0007669"/>
    <property type="project" value="UniProtKB-EC"/>
</dbReference>
<feature type="domain" description="Peptidase S9A N-terminal" evidence="10">
    <location>
        <begin position="58"/>
        <end position="462"/>
    </location>
</feature>
<dbReference type="PANTHER" id="PTHR42881">
    <property type="entry name" value="PROLYL ENDOPEPTIDASE"/>
    <property type="match status" value="1"/>
</dbReference>
<evidence type="ECO:0000256" key="5">
    <source>
        <dbReference type="ARBA" id="ARBA00022801"/>
    </source>
</evidence>
<dbReference type="PROSITE" id="PS00708">
    <property type="entry name" value="PRO_ENDOPEP_SER"/>
    <property type="match status" value="1"/>
</dbReference>
<sequence>MKLRAFSAAACALWLTHCSHAPTQLEAQAPSASQPSTAPAASSTASAPSQASSRPSYPAARKDNVVDDYHGTQVADPYRWLENPDSPESRQWIEAQNQLAFGYLEKIPLRAQIKQRMTELWDYEKYGVPWREGNRYFFHRNNGLQAQSVLFTADSLEAEPRVLIDPNTLSADGTVALSGLDITDDGNLMAYGVASAGSDWKELRVRDVRTGKDLPDIIKWVKFSGASWTKDGKGFFYSRYDEPKAAEAMSGANYYQKLYFHKLGTPQAEDVLVYERKDKKEWGFGGFVSDDGRYLLINVWLGTEPKNLIFYKDLKDPKAPVVELLKDWEAEYDYVGNDGTLFWFKTDLEAPRGRVVAIDLRKPERKNWKEIIPQGEETLSHVNLVNNQFIANVMKDAHSQVRLYSLEGKAKGELALPGLGTTFGFGGKRQDTETFYAYSSYTTPTTIYRYDLKAGQSQVFKAPKVKFDPSQYETTQIFYTSKDGTRVPMFLSHKKGLKLDGTNPTMLYGYGGFNAAMTPGFSVANLVWMEQGGVYAVANLRGGGEYGREWHLAGTKLKKQNVFDDFIAAAEWLIANKYTSTQRLAISGRSNGGLLVGAAVTQRPDLFGVALPGVGVMDMLRFHKFTIGWGWTSDYGSSENPEEFKAIYAYSPLHNLKPGTRYPAMLVHTADHDDRVVPGHSFKFTAAAQAAQAGEAPVLIRIETKAGHGAGKPTGKIIEEYTDLWAFSLQQMGLGGGQAVAAEQVR</sequence>
<dbReference type="Proteomes" id="UP000256345">
    <property type="component" value="Unassembled WGS sequence"/>
</dbReference>
<dbReference type="InterPro" id="IPR002471">
    <property type="entry name" value="Pept_S9_AS"/>
</dbReference>
<name>A0AAC8Q5P0_9BACT</name>
<dbReference type="GO" id="GO:0005829">
    <property type="term" value="C:cytosol"/>
    <property type="evidence" value="ECO:0007669"/>
    <property type="project" value="TreeGrafter"/>
</dbReference>
<reference evidence="12 14" key="2">
    <citation type="submission" date="2018-08" db="EMBL/GenBank/DDBJ databases">
        <title>Genomic Encyclopedia of Archaeal and Bacterial Type Strains, Phase II (KMG-II): from individual species to whole genera.</title>
        <authorList>
            <person name="Goeker M."/>
        </authorList>
    </citation>
    <scope>NUCLEOTIDE SEQUENCE [LARGE SCALE GENOMIC DNA]</scope>
    <source>
        <strain evidence="12 14">DSM 2261</strain>
    </source>
</reference>
<evidence type="ECO:0000313" key="12">
    <source>
        <dbReference type="EMBL" id="REG34296.1"/>
    </source>
</evidence>